<dbReference type="CDD" id="cd04401">
    <property type="entry name" value="RhoGAP_fMSB1"/>
    <property type="match status" value="1"/>
</dbReference>
<dbReference type="Pfam" id="PF08101">
    <property type="entry name" value="Msb1-Mug8_dom"/>
    <property type="match status" value="1"/>
</dbReference>
<feature type="compositionally biased region" description="Pro residues" evidence="1">
    <location>
        <begin position="1344"/>
        <end position="1365"/>
    </location>
</feature>
<feature type="region of interest" description="Disordered" evidence="1">
    <location>
        <begin position="38"/>
        <end position="62"/>
    </location>
</feature>
<dbReference type="PANTHER" id="PTHR28093:SF1">
    <property type="entry name" value="MORPHOGENESIS-RELATED PROTEIN MSB1"/>
    <property type="match status" value="1"/>
</dbReference>
<feature type="domain" description="Meiotically up-regulated protein Msb1/Mug8" evidence="2">
    <location>
        <begin position="69"/>
        <end position="470"/>
    </location>
</feature>
<evidence type="ECO:0000313" key="3">
    <source>
        <dbReference type="EMBL" id="QLG74336.1"/>
    </source>
</evidence>
<evidence type="ECO:0000313" key="4">
    <source>
        <dbReference type="Proteomes" id="UP000509704"/>
    </source>
</evidence>
<dbReference type="OrthoDB" id="3362494at2759"/>
<evidence type="ECO:0000259" key="2">
    <source>
        <dbReference type="Pfam" id="PF08101"/>
    </source>
</evidence>
<feature type="compositionally biased region" description="Acidic residues" evidence="1">
    <location>
        <begin position="1126"/>
        <end position="1135"/>
    </location>
</feature>
<dbReference type="PANTHER" id="PTHR28093">
    <property type="entry name" value="MORPHOGENESIS-RELATED PROTEIN MSB1"/>
    <property type="match status" value="1"/>
</dbReference>
<dbReference type="InterPro" id="IPR012965">
    <property type="entry name" value="Msb1/Mug8_dom"/>
</dbReference>
<feature type="compositionally biased region" description="Low complexity" evidence="1">
    <location>
        <begin position="645"/>
        <end position="655"/>
    </location>
</feature>
<feature type="compositionally biased region" description="Basic and acidic residues" evidence="1">
    <location>
        <begin position="915"/>
        <end position="931"/>
    </location>
</feature>
<feature type="compositionally biased region" description="Polar residues" evidence="1">
    <location>
        <begin position="959"/>
        <end position="970"/>
    </location>
</feature>
<gene>
    <name evidence="3" type="ORF">HG535_0G02200</name>
</gene>
<evidence type="ECO:0000256" key="1">
    <source>
        <dbReference type="SAM" id="MobiDB-lite"/>
    </source>
</evidence>
<feature type="region of interest" description="Disordered" evidence="1">
    <location>
        <begin position="1114"/>
        <end position="1154"/>
    </location>
</feature>
<feature type="compositionally biased region" description="Basic and acidic residues" evidence="1">
    <location>
        <begin position="782"/>
        <end position="795"/>
    </location>
</feature>
<feature type="region of interest" description="Disordered" evidence="1">
    <location>
        <begin position="1013"/>
        <end position="1032"/>
    </location>
</feature>
<dbReference type="InterPro" id="IPR037508">
    <property type="entry name" value="Msb1/Mug8"/>
</dbReference>
<feature type="compositionally biased region" description="Polar residues" evidence="1">
    <location>
        <begin position="47"/>
        <end position="56"/>
    </location>
</feature>
<feature type="region of interest" description="Disordered" evidence="1">
    <location>
        <begin position="706"/>
        <end position="970"/>
    </location>
</feature>
<feature type="region of interest" description="Disordered" evidence="1">
    <location>
        <begin position="633"/>
        <end position="668"/>
    </location>
</feature>
<dbReference type="Proteomes" id="UP000509704">
    <property type="component" value="Chromosome 7"/>
</dbReference>
<feature type="compositionally biased region" description="Polar residues" evidence="1">
    <location>
        <begin position="1018"/>
        <end position="1028"/>
    </location>
</feature>
<dbReference type="GeneID" id="59238119"/>
<organism evidence="3 4">
    <name type="scientific">Zygotorulaspora mrakii</name>
    <name type="common">Zygosaccharomyces mrakii</name>
    <dbReference type="NCBI Taxonomy" id="42260"/>
    <lineage>
        <taxon>Eukaryota</taxon>
        <taxon>Fungi</taxon>
        <taxon>Dikarya</taxon>
        <taxon>Ascomycota</taxon>
        <taxon>Saccharomycotina</taxon>
        <taxon>Saccharomycetes</taxon>
        <taxon>Saccharomycetales</taxon>
        <taxon>Saccharomycetaceae</taxon>
        <taxon>Zygotorulaspora</taxon>
    </lineage>
</organism>
<feature type="compositionally biased region" description="Basic and acidic residues" evidence="1">
    <location>
        <begin position="738"/>
        <end position="771"/>
    </location>
</feature>
<feature type="region of interest" description="Disordered" evidence="1">
    <location>
        <begin position="1302"/>
        <end position="1393"/>
    </location>
</feature>
<reference evidence="3 4" key="1">
    <citation type="submission" date="2020-07" db="EMBL/GenBank/DDBJ databases">
        <title>The yeast mating-type switching endonuclease HO is a domesticated member of an unorthodox homing genetic element family.</title>
        <authorList>
            <person name="Coughlan A.Y."/>
            <person name="Lombardi L."/>
            <person name="Braun-Galleani S."/>
            <person name="Martos A.R."/>
            <person name="Galeote V."/>
            <person name="Bigey F."/>
            <person name="Dequin S."/>
            <person name="Byrne K.P."/>
            <person name="Wolfe K.H."/>
        </authorList>
    </citation>
    <scope>NUCLEOTIDE SEQUENCE [LARGE SCALE GENOMIC DNA]</scope>
    <source>
        <strain evidence="3 4">NRRL Y-6702</strain>
    </source>
</reference>
<protein>
    <recommendedName>
        <fullName evidence="2">Meiotically up-regulated protein Msb1/Mug8 domain-containing protein</fullName>
    </recommendedName>
</protein>
<feature type="region of interest" description="Disordered" evidence="1">
    <location>
        <begin position="559"/>
        <end position="586"/>
    </location>
</feature>
<keyword evidence="4" id="KW-1185">Reference proteome</keyword>
<accession>A0A7H9B7I5</accession>
<feature type="compositionally biased region" description="Basic and acidic residues" evidence="1">
    <location>
        <begin position="862"/>
        <end position="883"/>
    </location>
</feature>
<proteinExistence type="predicted"/>
<dbReference type="EMBL" id="CP058610">
    <property type="protein sequence ID" value="QLG74336.1"/>
    <property type="molecule type" value="Genomic_DNA"/>
</dbReference>
<dbReference type="RefSeq" id="XP_037146061.1">
    <property type="nucleotide sequence ID" value="XM_037290166.1"/>
</dbReference>
<dbReference type="KEGG" id="zmk:HG535_0G02200"/>
<sequence length="1410" mass="160712">MGSIIMDVTSKPLPIPPSNFIEKQASTANSRVQYQKTNEMAIETNRRQPSPSNASNDSDDEEDFEFFHEFEREKVKVTIHFITAELKERGIAVEYVMIPFRPHQTNEKLLKFLNAIFPMGNGQAVSENLQVKIMAKTEPLTLFQALKYIWCRLPDQEVIGWKSYLEFKIREQAKDYPKKAFLEIMPQCLSSASHASIVYDFFDLIITMASNSKKNKMSARKISKMCAVWAFGKPVKNSGMLDYDFTDASPYPNNSFCDGLNQWIPGTDAIFHLLLAFLKSFVPQDLESAQLPIALKSLLFNNDYPPKQSTAYSSETILTIPLVTLRTDRFSRKPWEMLERCNEKLDFTNHEAFEAREDYALLKSLFKKKNNVEGISRKMSQESKRLMKSMATKHSTFQAGWAVRKCLPNASHLEEEVEVKRVEIDDYFIWAWLSTLSYEQTSEKKKLFGRSLILEFEFDGFKKWVLFEECDITIESKKMQDAKDNQIAINASEEVNKTENSVTKPRDITPTYEKFQQASAVSSSSDEKTYHTVISKDTIGKKKDKNNVKLHSIEQKISKWNPLSKAHKKNRSDSFNSSDSDLSNKKHLQAKKRSALLDSTIFQLPELDPDVQGFEVEFPDQDLDNVSVQQQSLLPMRRTPPVELSDSFPKSSGSSKEQVSPVRSALTSESPTVKEIPILEYMPKDILLPQDLVAAEEIPPDRVQAQKELPLPRQPGPISKDPLHVTQELPLPKQPEPISKEPFHLTEELPLPRHPEPILREPLHSAKESSPKKPGPVAKFITPERNRETDRHNAEEPNNFTRKRSPIDEYRPSRGQLLDRSPVTERLGTKYQRQPEVARAQFSEVPDNYINDPGPGLISQYQEHHSPMPEHKRENFSPEREHYQGSPVVDYSKQSPVRMPATAQQFQGHASPVFESRRQPAEFKSPNRAEHPGIVSGNVPPEQFSHQAERQLPPGQFIDTGSSQEQNFDSGSEVRIHNEQHYLAIAQESQPAPRNQEFQSPVEHILSKVGSLEHSVQPEAQRNRSPLDSQYFDARNRLPVSMEYAGNGDSREFGIEGANRKEGTIEQLKDMVEEMMFEEANNEQLINDEGSMSQESATFESLTKFELYKPSAIKESRDSLVQPLDVPEDAADELVEQPLPPQKEAQRPPENTLQVLPQVVLQDSQAYHLSPSVSGYIATERNPQQERYAHQEAPQDYSRRLPQNVHQAMPHGVSQDIPAYRGAPPRVAQHVAQHNLRGAPQPIHQEPPQHFAQNGQPAVPYSGPHRDVRFGAQPDITRQPMQTRSPQMNIPPQRYHAAHIPMQQPRPHHPSQIPQERYHQQRPMHPQRMYPSQQPPMNQYPRNPRLPNPPQPQLQPHPQVLPPPSASSNPSMNMFIPGAPQGNKLHGGVVNRGKDRKNLYNNIRNGNFGI</sequence>
<name>A0A7H9B7I5_ZYGMR</name>